<dbReference type="EMBL" id="LAZR01001969">
    <property type="protein sequence ID" value="KKN36376.1"/>
    <property type="molecule type" value="Genomic_DNA"/>
</dbReference>
<reference evidence="1" key="1">
    <citation type="journal article" date="2015" name="Nature">
        <title>Complex archaea that bridge the gap between prokaryotes and eukaryotes.</title>
        <authorList>
            <person name="Spang A."/>
            <person name="Saw J.H."/>
            <person name="Jorgensen S.L."/>
            <person name="Zaremba-Niedzwiedzka K."/>
            <person name="Martijn J."/>
            <person name="Lind A.E."/>
            <person name="van Eijk R."/>
            <person name="Schleper C."/>
            <person name="Guy L."/>
            <person name="Ettema T.J."/>
        </authorList>
    </citation>
    <scope>NUCLEOTIDE SEQUENCE</scope>
</reference>
<gene>
    <name evidence="1" type="ORF">LCGC14_0774140</name>
</gene>
<protein>
    <submittedName>
        <fullName evidence="1">Uncharacterized protein</fullName>
    </submittedName>
</protein>
<comment type="caution">
    <text evidence="1">The sequence shown here is derived from an EMBL/GenBank/DDBJ whole genome shotgun (WGS) entry which is preliminary data.</text>
</comment>
<organism evidence="1">
    <name type="scientific">marine sediment metagenome</name>
    <dbReference type="NCBI Taxonomy" id="412755"/>
    <lineage>
        <taxon>unclassified sequences</taxon>
        <taxon>metagenomes</taxon>
        <taxon>ecological metagenomes</taxon>
    </lineage>
</organism>
<sequence length="353" mass="37058">MGWTGEGTGTQIHDQLKVRDLTLSTGRIGTAPVNNDDIANKFYVDSNDFWTKLGDVLSPDPPGCKLADLGTITPDIDQDKSLGTNLLRWRDLHLSHDATITGDVTANGLAIGNATPTVTGSRYFHLKSTSSEPIKIEKSNSAGVLFSIANTTNTWAIGENSSEDFIFRDITGGDNDIMRIQAGAPASTLLIDSSGNVGIGRPSIFTLGAKLHVDGEIIAATDKIKLTALGGYAIKLTNKTGSNSVAGQLVQTDTTQNDAVTLSGVNSDDTIGIILDSGVSDGTSMWVVVYGIANVMMDAVGSVRGDRIITAPVGGFATPWNVGGAVATHFQEIGHCIETRIGAGLARCVLHFN</sequence>
<proteinExistence type="predicted"/>
<evidence type="ECO:0000313" key="1">
    <source>
        <dbReference type="EMBL" id="KKN36376.1"/>
    </source>
</evidence>
<name>A0A0F9SHD9_9ZZZZ</name>
<dbReference type="AlphaFoldDB" id="A0A0F9SHD9"/>
<accession>A0A0F9SHD9</accession>